<evidence type="ECO:0000256" key="5">
    <source>
        <dbReference type="ARBA" id="ARBA00023136"/>
    </source>
</evidence>
<evidence type="ECO:0000256" key="6">
    <source>
        <dbReference type="SAM" id="Coils"/>
    </source>
</evidence>
<dbReference type="InterPro" id="IPR045063">
    <property type="entry name" value="Dynamin_N"/>
</dbReference>
<feature type="coiled-coil region" evidence="6">
    <location>
        <begin position="290"/>
        <end position="317"/>
    </location>
</feature>
<keyword evidence="3" id="KW-0378">Hydrolase</keyword>
<dbReference type="GO" id="GO:0005525">
    <property type="term" value="F:GTP binding"/>
    <property type="evidence" value="ECO:0007669"/>
    <property type="project" value="UniProtKB-KW"/>
</dbReference>
<dbReference type="RefSeq" id="WP_111293493.1">
    <property type="nucleotide sequence ID" value="NZ_QKZV01000001.1"/>
</dbReference>
<name>A0A2W7SGQ1_9BACT</name>
<dbReference type="Pfam" id="PF00350">
    <property type="entry name" value="Dynamin_N"/>
    <property type="match status" value="1"/>
</dbReference>
<evidence type="ECO:0000256" key="4">
    <source>
        <dbReference type="ARBA" id="ARBA00023134"/>
    </source>
</evidence>
<protein>
    <submittedName>
        <fullName evidence="8">Small GTP-binding protein</fullName>
    </submittedName>
</protein>
<organism evidence="8 9">
    <name type="scientific">Hydrotalea sandarakina</name>
    <dbReference type="NCBI Taxonomy" id="1004304"/>
    <lineage>
        <taxon>Bacteria</taxon>
        <taxon>Pseudomonadati</taxon>
        <taxon>Bacteroidota</taxon>
        <taxon>Chitinophagia</taxon>
        <taxon>Chitinophagales</taxon>
        <taxon>Chitinophagaceae</taxon>
        <taxon>Hydrotalea</taxon>
    </lineage>
</organism>
<dbReference type="OrthoDB" id="9802035at2"/>
<dbReference type="PANTHER" id="PTHR10465">
    <property type="entry name" value="TRANSMEMBRANE GTPASE FZO1"/>
    <property type="match status" value="1"/>
</dbReference>
<accession>A0A2W7SGQ1</accession>
<keyword evidence="9" id="KW-1185">Reference proteome</keyword>
<evidence type="ECO:0000313" key="8">
    <source>
        <dbReference type="EMBL" id="PZX66067.1"/>
    </source>
</evidence>
<gene>
    <name evidence="8" type="ORF">LX80_00567</name>
</gene>
<keyword evidence="6" id="KW-0175">Coiled coil</keyword>
<evidence type="ECO:0000313" key="9">
    <source>
        <dbReference type="Proteomes" id="UP000249720"/>
    </source>
</evidence>
<feature type="domain" description="Dynamin N-terminal" evidence="7">
    <location>
        <begin position="41"/>
        <end position="194"/>
    </location>
</feature>
<keyword evidence="2" id="KW-0547">Nucleotide-binding</keyword>
<dbReference type="SUPFAM" id="SSF52540">
    <property type="entry name" value="P-loop containing nucleoside triphosphate hydrolases"/>
    <property type="match status" value="1"/>
</dbReference>
<evidence type="ECO:0000259" key="7">
    <source>
        <dbReference type="Pfam" id="PF00350"/>
    </source>
</evidence>
<dbReference type="PANTHER" id="PTHR10465:SF0">
    <property type="entry name" value="SARCALUMENIN"/>
    <property type="match status" value="1"/>
</dbReference>
<evidence type="ECO:0000256" key="2">
    <source>
        <dbReference type="ARBA" id="ARBA00022741"/>
    </source>
</evidence>
<comment type="caution">
    <text evidence="8">The sequence shown here is derived from an EMBL/GenBank/DDBJ whole genome shotgun (WGS) entry which is preliminary data.</text>
</comment>
<dbReference type="Proteomes" id="UP000249720">
    <property type="component" value="Unassembled WGS sequence"/>
</dbReference>
<evidence type="ECO:0000256" key="1">
    <source>
        <dbReference type="ARBA" id="ARBA00004370"/>
    </source>
</evidence>
<dbReference type="GO" id="GO:0003924">
    <property type="term" value="F:GTPase activity"/>
    <property type="evidence" value="ECO:0007669"/>
    <property type="project" value="InterPro"/>
</dbReference>
<dbReference type="InterPro" id="IPR027417">
    <property type="entry name" value="P-loop_NTPase"/>
</dbReference>
<reference evidence="8 9" key="1">
    <citation type="submission" date="2018-06" db="EMBL/GenBank/DDBJ databases">
        <title>Genomic Encyclopedia of Archaeal and Bacterial Type Strains, Phase II (KMG-II): from individual species to whole genera.</title>
        <authorList>
            <person name="Goeker M."/>
        </authorList>
    </citation>
    <scope>NUCLEOTIDE SEQUENCE [LARGE SCALE GENOMIC DNA]</scope>
    <source>
        <strain evidence="8 9">DSM 23241</strain>
    </source>
</reference>
<keyword evidence="5" id="KW-0472">Membrane</keyword>
<dbReference type="InterPro" id="IPR027094">
    <property type="entry name" value="Mitofusin_fam"/>
</dbReference>
<evidence type="ECO:0000256" key="3">
    <source>
        <dbReference type="ARBA" id="ARBA00022801"/>
    </source>
</evidence>
<dbReference type="GO" id="GO:0016020">
    <property type="term" value="C:membrane"/>
    <property type="evidence" value="ECO:0007669"/>
    <property type="project" value="UniProtKB-SubCell"/>
</dbReference>
<dbReference type="EMBL" id="QKZV01000001">
    <property type="protein sequence ID" value="PZX66067.1"/>
    <property type="molecule type" value="Genomic_DNA"/>
</dbReference>
<dbReference type="Gene3D" id="3.40.50.300">
    <property type="entry name" value="P-loop containing nucleotide triphosphate hydrolases"/>
    <property type="match status" value="1"/>
</dbReference>
<keyword evidence="4" id="KW-0342">GTP-binding</keyword>
<dbReference type="CDD" id="cd09912">
    <property type="entry name" value="DLP_2"/>
    <property type="match status" value="1"/>
</dbReference>
<proteinExistence type="predicted"/>
<dbReference type="AlphaFoldDB" id="A0A2W7SGQ1"/>
<sequence length="562" mass="64150">MPYNNANISLLLNTAHTLEQDNLIDDIMQLQQKMHNEELNIVITGIFKRGKSSLINALIQENIMPTGVVPVTAIITILKYAATPSLEIFFKNKEKVTKPISSLNEFVSEEENPENIKNVAHVIVYHPAPILKTITIIDTPGVGSSFEHNTDTTLQFLNKIDVAIFVLSADMPISKTDIEFLQQLYAQIKNIVFVENKKDLLSATDLQKMLDHNKKTISVQLQMPIESITIIPISANQQLQGNMAESGFELLLQSLNSNISKNKSSILEQSIGRQLNLIQQSLISIIQLRINNLQLPVQQLSERIQQFENTQHVLLNEIEGFHAILQHHIKKLDETVHEQCNAKAKYFDATIQSLIQQYSNNNPFALLDITVQQALINDLNKLIKSGYEQLKTALEESSKLQFKSILEQYLFNSKNILHNIAIHFSDFLNTGIESIVEKFDWQAYTAFYITLNGLDKEAVINNNHTIFHFSKKSKEQQIIKSIQEQYHDIIIQNTAAIIYEVQYKIQESFRKFNADFKLKVQQLLQTLDKEMKATQAQTKNLNFNVQDTIAHLEAMKLQLNNS</sequence>
<comment type="subcellular location">
    <subcellularLocation>
        <location evidence="1">Membrane</location>
    </subcellularLocation>
</comment>